<sequence length="129" mass="13691">MSNLGGPMAGSAVDHADDLGDDLHANIVYSDAKRHFRTPIASSVYQPSCLSAPPDCDRPFILVPSYPVVLTTTRPVVASQQSESHTPSSNTCSTSPHESLVLASPVPSCNTLALFTESRIEIIGRPKST</sequence>
<comment type="caution">
    <text evidence="2">The sequence shown here is derived from an EMBL/GenBank/DDBJ whole genome shotgun (WGS) entry which is preliminary data.</text>
</comment>
<dbReference type="Proteomes" id="UP000822476">
    <property type="component" value="Unassembled WGS sequence"/>
</dbReference>
<organism evidence="2 3">
    <name type="scientific">Paragonimus skrjabini miyazakii</name>
    <dbReference type="NCBI Taxonomy" id="59628"/>
    <lineage>
        <taxon>Eukaryota</taxon>
        <taxon>Metazoa</taxon>
        <taxon>Spiralia</taxon>
        <taxon>Lophotrochozoa</taxon>
        <taxon>Platyhelminthes</taxon>
        <taxon>Trematoda</taxon>
        <taxon>Digenea</taxon>
        <taxon>Plagiorchiida</taxon>
        <taxon>Troglotremata</taxon>
        <taxon>Troglotrematidae</taxon>
        <taxon>Paragonimus</taxon>
    </lineage>
</organism>
<evidence type="ECO:0000313" key="3">
    <source>
        <dbReference type="Proteomes" id="UP000822476"/>
    </source>
</evidence>
<evidence type="ECO:0000256" key="1">
    <source>
        <dbReference type="SAM" id="MobiDB-lite"/>
    </source>
</evidence>
<name>A0A8S9YVJ8_9TREM</name>
<reference evidence="2" key="1">
    <citation type="submission" date="2019-07" db="EMBL/GenBank/DDBJ databases">
        <title>Annotation for the trematode Paragonimus miyazaki's.</title>
        <authorList>
            <person name="Choi Y.-J."/>
        </authorList>
    </citation>
    <scope>NUCLEOTIDE SEQUENCE</scope>
    <source>
        <strain evidence="2">Japan</strain>
    </source>
</reference>
<feature type="region of interest" description="Disordered" evidence="1">
    <location>
        <begin position="78"/>
        <end position="97"/>
    </location>
</feature>
<protein>
    <submittedName>
        <fullName evidence="2">Uncharacterized protein</fullName>
    </submittedName>
</protein>
<gene>
    <name evidence="2" type="ORF">EG68_10453</name>
</gene>
<proteinExistence type="predicted"/>
<evidence type="ECO:0000313" key="2">
    <source>
        <dbReference type="EMBL" id="KAF7259079.1"/>
    </source>
</evidence>
<dbReference type="AlphaFoldDB" id="A0A8S9YVJ8"/>
<accession>A0A8S9YVJ8</accession>
<dbReference type="EMBL" id="JTDE01001380">
    <property type="protein sequence ID" value="KAF7259079.1"/>
    <property type="molecule type" value="Genomic_DNA"/>
</dbReference>
<keyword evidence="3" id="KW-1185">Reference proteome</keyword>